<reference evidence="2" key="3">
    <citation type="submission" date="2025-09" db="UniProtKB">
        <authorList>
            <consortium name="Ensembl"/>
        </authorList>
    </citation>
    <scope>IDENTIFICATION</scope>
</reference>
<organism evidence="2 3">
    <name type="scientific">Salarias fasciatus</name>
    <name type="common">Jewelled blenny</name>
    <name type="synonym">Blennius fasciatus</name>
    <dbReference type="NCBI Taxonomy" id="181472"/>
    <lineage>
        <taxon>Eukaryota</taxon>
        <taxon>Metazoa</taxon>
        <taxon>Chordata</taxon>
        <taxon>Craniata</taxon>
        <taxon>Vertebrata</taxon>
        <taxon>Euteleostomi</taxon>
        <taxon>Actinopterygii</taxon>
        <taxon>Neopterygii</taxon>
        <taxon>Teleostei</taxon>
        <taxon>Neoteleostei</taxon>
        <taxon>Acanthomorphata</taxon>
        <taxon>Ovalentaria</taxon>
        <taxon>Blenniimorphae</taxon>
        <taxon>Blenniiformes</taxon>
        <taxon>Blennioidei</taxon>
        <taxon>Blenniidae</taxon>
        <taxon>Salariinae</taxon>
        <taxon>Salarias</taxon>
    </lineage>
</organism>
<sequence>ECGSLLQRLALLPSFDKSRFQYFLVIFSKSPKVLLLFCYFTVTLFKFYIFAFIFSMLLLHEFVVLSINLFLILIQAVSEQNSLLNGDYSLTSINLDFLSL</sequence>
<reference evidence="2" key="1">
    <citation type="submission" date="2019-06" db="EMBL/GenBank/DDBJ databases">
        <authorList>
            <consortium name="Wellcome Sanger Institute Data Sharing"/>
        </authorList>
    </citation>
    <scope>NUCLEOTIDE SEQUENCE [LARGE SCALE GENOMIC DNA]</scope>
</reference>
<dbReference type="AlphaFoldDB" id="A0A672FW62"/>
<evidence type="ECO:0000313" key="2">
    <source>
        <dbReference type="Ensembl" id="ENSSFAP00005010838.1"/>
    </source>
</evidence>
<accession>A0A672FW62</accession>
<dbReference type="Proteomes" id="UP000472267">
    <property type="component" value="Chromosome 2"/>
</dbReference>
<keyword evidence="1" id="KW-1133">Transmembrane helix</keyword>
<keyword evidence="1" id="KW-0812">Transmembrane</keyword>
<keyword evidence="3" id="KW-1185">Reference proteome</keyword>
<keyword evidence="1" id="KW-0472">Membrane</keyword>
<dbReference type="Ensembl" id="ENSSFAT00005011306.1">
    <property type="protein sequence ID" value="ENSSFAP00005010838.1"/>
    <property type="gene ID" value="ENSSFAG00005006083.1"/>
</dbReference>
<protein>
    <submittedName>
        <fullName evidence="2">Uncharacterized protein</fullName>
    </submittedName>
</protein>
<reference evidence="2" key="2">
    <citation type="submission" date="2025-08" db="UniProtKB">
        <authorList>
            <consortium name="Ensembl"/>
        </authorList>
    </citation>
    <scope>IDENTIFICATION</scope>
</reference>
<name>A0A672FW62_SALFA</name>
<evidence type="ECO:0000313" key="3">
    <source>
        <dbReference type="Proteomes" id="UP000472267"/>
    </source>
</evidence>
<dbReference type="InParanoid" id="A0A672FW62"/>
<feature type="transmembrane region" description="Helical" evidence="1">
    <location>
        <begin position="48"/>
        <end position="74"/>
    </location>
</feature>
<proteinExistence type="predicted"/>
<evidence type="ECO:0000256" key="1">
    <source>
        <dbReference type="SAM" id="Phobius"/>
    </source>
</evidence>